<accession>A0A8G1A1W5</accession>
<dbReference type="RefSeq" id="WP_220680482.1">
    <property type="nucleotide sequence ID" value="NZ_CP037968.1"/>
</dbReference>
<dbReference type="KEGG" id="mfk:E2N92_06885"/>
<dbReference type="Gene3D" id="3.60.15.10">
    <property type="entry name" value="Ribonuclease Z/Hydroxyacylglutathione hydrolase-like"/>
    <property type="match status" value="1"/>
</dbReference>
<dbReference type="Pfam" id="PF00753">
    <property type="entry name" value="Lactamase_B"/>
    <property type="match status" value="1"/>
</dbReference>
<dbReference type="PANTHER" id="PTHR13754">
    <property type="entry name" value="METALLO-BETA-LACTAMASE SUPERFAMILY PROTEIN"/>
    <property type="match status" value="1"/>
</dbReference>
<proteinExistence type="predicted"/>
<keyword evidence="3" id="KW-1185">Reference proteome</keyword>
<reference evidence="2" key="2">
    <citation type="submission" date="2019-03" db="EMBL/GenBank/DDBJ databases">
        <authorList>
            <person name="Chen S.-C."/>
            <person name="Wu S.-Y."/>
            <person name="Lai M.-C."/>
        </authorList>
    </citation>
    <scope>NUCLEOTIDE SEQUENCE</scope>
    <source>
        <strain evidence="2">ML15</strain>
    </source>
</reference>
<dbReference type="CDD" id="cd07713">
    <property type="entry name" value="DHPS-like_MBL-fold"/>
    <property type="match status" value="1"/>
</dbReference>
<name>A0A8G1A1W5_9EURY</name>
<dbReference type="InterPro" id="IPR036866">
    <property type="entry name" value="RibonucZ/Hydroxyglut_hydro"/>
</dbReference>
<evidence type="ECO:0000313" key="2">
    <source>
        <dbReference type="EMBL" id="QYZ79178.1"/>
    </source>
</evidence>
<dbReference type="SUPFAM" id="SSF56281">
    <property type="entry name" value="Metallo-hydrolase/oxidoreductase"/>
    <property type="match status" value="1"/>
</dbReference>
<gene>
    <name evidence="2" type="ORF">E2N92_06885</name>
</gene>
<reference evidence="2" key="1">
    <citation type="journal article" date="2005" name="Int. J. Syst. Evol. Microbiol.">
        <title>Methanofollis formosanus sp. nov., isolated from a fish pond.</title>
        <authorList>
            <person name="Wu S.Y."/>
            <person name="Chen S.C."/>
            <person name="Lai M.C."/>
        </authorList>
    </citation>
    <scope>NUCLEOTIDE SEQUENCE</scope>
    <source>
        <strain evidence="2">ML15</strain>
    </source>
</reference>
<dbReference type="Proteomes" id="UP000826709">
    <property type="component" value="Chromosome"/>
</dbReference>
<dbReference type="AlphaFoldDB" id="A0A8G1A1W5"/>
<dbReference type="PANTHER" id="PTHR13754:SF18">
    <property type="entry name" value="7,8-DIHYDROPTERIN-6-METHYL-4-(BETA-D-RIBOFURANOSYL)-AMINOBENZENE-5'-PHOSPHATE SYNTHASE"/>
    <property type="match status" value="1"/>
</dbReference>
<evidence type="ECO:0000313" key="3">
    <source>
        <dbReference type="Proteomes" id="UP000826709"/>
    </source>
</evidence>
<evidence type="ECO:0000259" key="1">
    <source>
        <dbReference type="Pfam" id="PF00753"/>
    </source>
</evidence>
<dbReference type="InterPro" id="IPR001279">
    <property type="entry name" value="Metallo-B-lactamas"/>
</dbReference>
<feature type="domain" description="Metallo-beta-lactamase" evidence="1">
    <location>
        <begin position="21"/>
        <end position="83"/>
    </location>
</feature>
<dbReference type="EMBL" id="CP037968">
    <property type="protein sequence ID" value="QYZ79178.1"/>
    <property type="molecule type" value="Genomic_DNA"/>
</dbReference>
<protein>
    <submittedName>
        <fullName evidence="2">MBL fold metallo-hydrolase</fullName>
    </submittedName>
</protein>
<organism evidence="2 3">
    <name type="scientific">Methanofollis formosanus</name>
    <dbReference type="NCBI Taxonomy" id="299308"/>
    <lineage>
        <taxon>Archaea</taxon>
        <taxon>Methanobacteriati</taxon>
        <taxon>Methanobacteriota</taxon>
        <taxon>Stenosarchaea group</taxon>
        <taxon>Methanomicrobia</taxon>
        <taxon>Methanomicrobiales</taxon>
        <taxon>Methanomicrobiaceae</taxon>
        <taxon>Methanofollis</taxon>
    </lineage>
</organism>
<dbReference type="InterPro" id="IPR041712">
    <property type="entry name" value="DHPS-like_MBL-fold"/>
</dbReference>
<sequence>MDITPLCDNTVLTDHYYLGEPGLSIHIRDRDTEVLFDLGYSDVFLRNALAMGIAPCDADHVVFSHCHLDHTWGLGPLLRHHVTGGNKKSPEFLGHPALFRSVRFDGAEIGMNTTAEGLARYGEVRLSQAPVEITEDIIFLGEIPRCFDFEGKTAIGTSEGAPDLVPDDTALACRTDEGLVIVTGCAHAGICSTVEYAKEVSGEKKVADVIGGFHLLDAPPDQIEGTCRFFKNLGADRIHPCHCTGLAATLALAGVAKVRETGVGLRLSFERRS</sequence>
<dbReference type="InterPro" id="IPR052926">
    <property type="entry name" value="Metallo-beta-lactamase_dom"/>
</dbReference>
<dbReference type="GO" id="GO:0016740">
    <property type="term" value="F:transferase activity"/>
    <property type="evidence" value="ECO:0007669"/>
    <property type="project" value="TreeGrafter"/>
</dbReference>
<dbReference type="OrthoDB" id="7773at2157"/>